<dbReference type="VEuPathDB" id="ToxoDB:TGDOM2_231370"/>
<evidence type="ECO:0000313" key="10">
    <source>
        <dbReference type="Proteomes" id="UP000028837"/>
    </source>
</evidence>
<feature type="region of interest" description="Disordered" evidence="6">
    <location>
        <begin position="974"/>
        <end position="1012"/>
    </location>
</feature>
<feature type="short sequence motif" description="DGA/G" evidence="4">
    <location>
        <begin position="2354"/>
        <end position="2356"/>
    </location>
</feature>
<reference evidence="9 10" key="1">
    <citation type="submission" date="2014-02" db="EMBL/GenBank/DDBJ databases">
        <authorList>
            <person name="Sibley D."/>
            <person name="Venepally P."/>
            <person name="Karamycheva S."/>
            <person name="Hadjithomas M."/>
            <person name="Khan A."/>
            <person name="Brunk B."/>
            <person name="Roos D."/>
            <person name="Caler E."/>
            <person name="Lorenzi H."/>
        </authorList>
    </citation>
    <scope>NUCLEOTIDE SEQUENCE [LARGE SCALE GENOMIC DNA]</scope>
    <source>
        <strain evidence="9 10">GAB2-2007-GAL-DOM2</strain>
    </source>
</reference>
<keyword evidence="7" id="KW-0812">Transmembrane</keyword>
<evidence type="ECO:0000256" key="4">
    <source>
        <dbReference type="PROSITE-ProRule" id="PRU01161"/>
    </source>
</evidence>
<feature type="compositionally biased region" description="Basic and acidic residues" evidence="6">
    <location>
        <begin position="725"/>
        <end position="775"/>
    </location>
</feature>
<feature type="compositionally biased region" description="Low complexity" evidence="6">
    <location>
        <begin position="566"/>
        <end position="593"/>
    </location>
</feature>
<feature type="region of interest" description="Disordered" evidence="6">
    <location>
        <begin position="2393"/>
        <end position="2422"/>
    </location>
</feature>
<feature type="compositionally biased region" description="Basic and acidic residues" evidence="6">
    <location>
        <begin position="1312"/>
        <end position="1321"/>
    </location>
</feature>
<feature type="compositionally biased region" description="Basic and acidic residues" evidence="6">
    <location>
        <begin position="2241"/>
        <end position="2252"/>
    </location>
</feature>
<feature type="compositionally biased region" description="Polar residues" evidence="6">
    <location>
        <begin position="1478"/>
        <end position="1487"/>
    </location>
</feature>
<dbReference type="GO" id="GO:0016042">
    <property type="term" value="P:lipid catabolic process"/>
    <property type="evidence" value="ECO:0007669"/>
    <property type="project" value="UniProtKB-UniRule"/>
</dbReference>
<keyword evidence="3 4" id="KW-0443">Lipid metabolism</keyword>
<evidence type="ECO:0000313" key="9">
    <source>
        <dbReference type="EMBL" id="KFG48530.1"/>
    </source>
</evidence>
<proteinExistence type="predicted"/>
<dbReference type="EMBL" id="AHZU02000096">
    <property type="protein sequence ID" value="KFG48530.1"/>
    <property type="molecule type" value="Genomic_DNA"/>
</dbReference>
<gene>
    <name evidence="9" type="ORF">TGDOM2_231370</name>
</gene>
<dbReference type="PANTHER" id="PTHR24185">
    <property type="entry name" value="CALCIUM-INDEPENDENT PHOSPHOLIPASE A2-GAMMA"/>
    <property type="match status" value="1"/>
</dbReference>
<feature type="compositionally biased region" description="Basic and acidic residues" evidence="6">
    <location>
        <begin position="2512"/>
        <end position="2527"/>
    </location>
</feature>
<feature type="short sequence motif" description="GXSXG" evidence="4">
    <location>
        <begin position="2069"/>
        <end position="2073"/>
    </location>
</feature>
<feature type="region of interest" description="Disordered" evidence="6">
    <location>
        <begin position="2680"/>
        <end position="2702"/>
    </location>
</feature>
<dbReference type="InterPro" id="IPR002641">
    <property type="entry name" value="PNPLA_dom"/>
</dbReference>
<feature type="compositionally biased region" description="Basic and acidic residues" evidence="6">
    <location>
        <begin position="1858"/>
        <end position="1875"/>
    </location>
</feature>
<keyword evidence="7" id="KW-1133">Transmembrane helix</keyword>
<evidence type="ECO:0000256" key="7">
    <source>
        <dbReference type="SAM" id="Phobius"/>
    </source>
</evidence>
<feature type="transmembrane region" description="Helical" evidence="7">
    <location>
        <begin position="212"/>
        <end position="232"/>
    </location>
</feature>
<feature type="region of interest" description="Disordered" evidence="6">
    <location>
        <begin position="1727"/>
        <end position="1750"/>
    </location>
</feature>
<feature type="compositionally biased region" description="Basic and acidic residues" evidence="6">
    <location>
        <begin position="499"/>
        <end position="511"/>
    </location>
</feature>
<dbReference type="OrthoDB" id="333991at2759"/>
<feature type="region of interest" description="Disordered" evidence="6">
    <location>
        <begin position="1432"/>
        <end position="1517"/>
    </location>
</feature>
<evidence type="ECO:0000256" key="3">
    <source>
        <dbReference type="ARBA" id="ARBA00023098"/>
    </source>
</evidence>
<dbReference type="SUPFAM" id="SSF52151">
    <property type="entry name" value="FabD/lysophospholipase-like"/>
    <property type="match status" value="1"/>
</dbReference>
<feature type="compositionally biased region" description="Basic and acidic residues" evidence="6">
    <location>
        <begin position="522"/>
        <end position="532"/>
    </location>
</feature>
<evidence type="ECO:0000256" key="2">
    <source>
        <dbReference type="ARBA" id="ARBA00022963"/>
    </source>
</evidence>
<feature type="active site" description="Proton acceptor" evidence="4">
    <location>
        <position position="2354"/>
    </location>
</feature>
<feature type="compositionally biased region" description="Basic and acidic residues" evidence="6">
    <location>
        <begin position="2604"/>
        <end position="2635"/>
    </location>
</feature>
<feature type="compositionally biased region" description="Basic and acidic residues" evidence="6">
    <location>
        <begin position="1602"/>
        <end position="1616"/>
    </location>
</feature>
<feature type="compositionally biased region" description="Low complexity" evidence="6">
    <location>
        <begin position="181"/>
        <end position="190"/>
    </location>
</feature>
<dbReference type="GO" id="GO:0004622">
    <property type="term" value="F:phosphatidylcholine lysophospholipase activity"/>
    <property type="evidence" value="ECO:0007669"/>
    <property type="project" value="UniProtKB-EC"/>
</dbReference>
<sequence>MRKHAGNNPSGPCVGSPVCDSSAHPLTVLPGACILGRSGHREKRRGFLHRFSFQKRVQEPGRRARKETSKKRRKRVGCLRYSASLRLQQRRPVCGDKRGGRWLRVHACSKLFASASPLAAPFLNVFSALRAASQSSVLSVSASRPLSRRIQFCECLRLPRRRLPGPSPQTTSNKSAEIGGSFSASSRASSTPPTPQRHVHRPRRKVLSQSRFSLFVVFLLISVVLAICYAVAESDRASLSLASLPLAESLPHIFSRSLFTHTPRSISSFCKVSSSVSTHKLACRVLLNARRPASFRLALKRRGQEWSPFARATSSVCTHGSVPSSSFLFSPFSSSLFCSLSALSSPRSSRHSSWAADPRAALLSEANRYVHGKAGNARDDSSCSVRAPAALLLASSLALGRPGESYAADPTRKNSPGRRETLSVSSDPLSASRGTLKASRPLALPPSPCAMLSSPCLSPEEVFCAPFPTSSICSEEGDVDTSDEGSGSKPTEETGPAHVRREERRDSLHIDDGEESFAEGSEESKRRDRETAEESDSNEAESGDRRGNAFASDPEQKYQVEERGVLLSMSSFSSPSGSALAASSSFSHAFSSLRPPYQPFPGDAPSPYRASSSAFSKPAWRTDASGFTPGSRFSFASSAGSSSGRENAAASETSSAGAKFACGSAEQPRTEEENSRDHGAFHRRRTQPGEGRGWPLFSLEDPDSGEDSEGSARVKREGEGEDDQEKNRERGSRRKDDGHDKEEGGCNKQIRESEQKEDQREEVPTRTETDSEERKVTRNTFQEIAASAACSILIRTLLFRGDGLSLAARSQIVQSLFRIAETSVASPVSPEARRRQEPVVLLQMLDEDIFAALLPFLLSNSEQDSVAVAALRSAKDAPASLWRRWMWRQAHEKKDEFCKGKLEVPVSAAAAEEAHAQEKENERQELLEQLRMQQREARRNALLLIHLLAKKVVRAVKTHRRTPALAAALERLKEKREAERDGSVEREQRVRRAKRGEGDYHPQSGKAERRGVEKALEVADGAAETQASPNRKSLVFSLDSPCDTLSTAEEVLGDDASSVVPSSSRLSPVPSMLRLESHHASAFAGWRTGARDEPSGGGTEENRGGQQGDTDTEEGDTEGSERDCEDRRGDTAKSAHRDEACSGGRSGETTSKSAGEETGAELRWTEEARIDADAHAQDTGEGSAFATEGEKERREASEGQGQAREESQEPCERGDTRGDTEVKRSTKPAKASEAVEAETQNGEKDGYESLETESTSNRTDREDSTEKRAEETLGGDEEQQRRRGGWCGSEGGDKDRERRETLGEDGQSSIPDDARETRFGRNGDASQGAENDLVTAVLHLLSASEEAGDEETESREARKEFAVNDASPDLPERAAFTADDLEEANGGANSLSGSSRSLHAEAAQGDTAAGVGAAEKDRHAADSFFSRLLGLPRRDKRDASEAGRQATGEAKLDNAWTAVRSCPAQSSPLRASVVSPFLRSSSASTRDGAQEPDEGGSVDDGPRRKEACSSENAEAREKTARLVWIPVLISDSARETEIIRTSLGAADPRGKLLDSLTAWLAERSQRDETRARDGERETEREGWDEQEGDEERVLGETEVDREEAAWSTREDTKEARPTASENAEEGRGRNETTGQAAAHTRLAEERKSRRLLDSLGSEDKGQVPQDKAAADLAEILHDRSFFVTEGGTIATTQEERRKSGRPGQPRTGDDDKWGLLGVYVPAELATDASTASPSHRASLSSLSSPRCSPPPFSPSPFEIVALFRGPELVRWVSRFVSPSCPLLADDPSRELEQNRGEKLLRLEGLRLLLAGAQSSHEEVRSGSLDTLLRMLTRRTREIASTADELARTAGTLSAQETPAKRSGDASEKDERTRERTGRTALVDLLVRAVGAAVESRRRRSASGAAEASWDARGEAAGLEMLYELCVLSPDWLHVLQTHTGLYLLLFALSLEFQGAVKLPRKPSPASPLAFAVAPPVLRHARASARLARRLRFVSILRAALGFDLVAPPACLSPSQSPVSPSARAGRRRGLRILCFDGGGTRGVLSLALLKQIMACVGQEVHETFDIICGTSTGGVIAALLGLEKATVTEAERLYDLLIREIFVRDSAAVTGARLVLRQALYNEKGWEGILERAWGRRRMIDFAADPACPKVFCVSTVASPNPTQVMVWRNYNFPVRLVPKAAAQPRGRETPPNGDSGDASEPTAKPEAGRESQREARRLGFVDWWRKLGTKESGAPQPEAVGREARDQDNSRLCRGSAQYSPSQSVFSRFAYFFRPPHTASGSPSRQGRPDSFSPYSCSSPCALPSPSSFLLVPSRGSRHAGSSRILVKDALRATTAAPGFFSGIFWEGQAFSDGALLANNPTAVALAEARGLYGEDVPIDLVVSIGTGKFPSSFSSPSRGDSLHHREEAATPAESDKGDTLPAGWSSLLGLGGWETLLAQLANCATNTEAVHDLLSDLLPQSVYFRFNPDISGDWPIDETRTQRLDVLKCLAERFFLDNAETQRRLAELANRLREGREDTEGDTGRRAASPGQGEEEVSSDDEWEDLGEAAAGGEAGEGIDGREQARHELLASERRHMHAKRGIWNSFLSAILPRKRHLVRDQKDETHTEWGVGERETDRDERESVDMSVERAQRGSHIAEGQQSSRKELHAASDLSTPHASPERHTALDPLTAVPAPSQAVAGAEPTEETASRSPVLESAPSLPKSLWSWLAGKRRANAGGAGMAMSTSLDDGVKFSFAEKVMDVLSGRSEHQELHRQAFISAKGATERLPQASTRPEALPAQGDVVTLGRVAEAETPGRASETDETEKTGEGEEREEEFLVPPTGVQIVLQTIHTHLEEEVAAAEEARKERRRRHTADQEPGEEAIVTNQESHLREEQAMIHEAATENRRAASSRGSISDV</sequence>
<feature type="compositionally biased region" description="Basic and acidic residues" evidence="6">
    <location>
        <begin position="1432"/>
        <end position="1441"/>
    </location>
</feature>
<protein>
    <submittedName>
        <fullName evidence="9">Phospholipase, patatin family protein</fullName>
        <ecNumber evidence="9">3.1.1.5</ecNumber>
    </submittedName>
</protein>
<feature type="compositionally biased region" description="Basic and acidic residues" evidence="6">
    <location>
        <begin position="1563"/>
        <end position="1583"/>
    </location>
</feature>
<feature type="compositionally biased region" description="Basic and acidic residues" evidence="6">
    <location>
        <begin position="1163"/>
        <end position="1178"/>
    </location>
</feature>
<feature type="compositionally biased region" description="Acidic residues" evidence="6">
    <location>
        <begin position="2535"/>
        <end position="2545"/>
    </location>
</feature>
<feature type="compositionally biased region" description="Low complexity" evidence="6">
    <location>
        <begin position="1729"/>
        <end position="1746"/>
    </location>
</feature>
<feature type="compositionally biased region" description="Polar residues" evidence="6">
    <location>
        <begin position="422"/>
        <end position="433"/>
    </location>
</feature>
<evidence type="ECO:0000256" key="6">
    <source>
        <dbReference type="SAM" id="MobiDB-lite"/>
    </source>
</evidence>
<feature type="region of interest" description="Disordered" evidence="6">
    <location>
        <begin position="1686"/>
        <end position="1713"/>
    </location>
</feature>
<feature type="coiled-coil region" evidence="5">
    <location>
        <begin position="909"/>
        <end position="936"/>
    </location>
</feature>
<dbReference type="PANTHER" id="PTHR24185:SF1">
    <property type="entry name" value="CALCIUM-INDEPENDENT PHOSPHOLIPASE A2-GAMMA"/>
    <property type="match status" value="1"/>
</dbReference>
<evidence type="ECO:0000259" key="8">
    <source>
        <dbReference type="PROSITE" id="PS51635"/>
    </source>
</evidence>
<feature type="region of interest" description="Disordered" evidence="6">
    <location>
        <begin position="2182"/>
        <end position="2215"/>
    </location>
</feature>
<feature type="region of interest" description="Disordered" evidence="6">
    <location>
        <begin position="1842"/>
        <end position="1875"/>
    </location>
</feature>
<feature type="region of interest" description="Disordered" evidence="6">
    <location>
        <begin position="2231"/>
        <end position="2258"/>
    </location>
</feature>
<name>A0A086KVW2_TOXGO</name>
<dbReference type="Pfam" id="PF01734">
    <property type="entry name" value="Patatin"/>
    <property type="match status" value="2"/>
</dbReference>
<feature type="region of interest" description="Disordered" evidence="6">
    <location>
        <begin position="2796"/>
        <end position="2821"/>
    </location>
</feature>
<accession>A0A086KVW2</accession>
<feature type="compositionally biased region" description="Basic and acidic residues" evidence="6">
    <location>
        <begin position="1188"/>
        <end position="1224"/>
    </location>
</feature>
<keyword evidence="2 4" id="KW-0442">Lipid degradation</keyword>
<feature type="region of interest" description="Disordered" evidence="6">
    <location>
        <begin position="1560"/>
        <end position="1649"/>
    </location>
</feature>
<keyword evidence="1 4" id="KW-0378">Hydrolase</keyword>
<feature type="compositionally biased region" description="Basic and acidic residues" evidence="6">
    <location>
        <begin position="1258"/>
        <end position="1271"/>
    </location>
</feature>
<feature type="compositionally biased region" description="Basic and acidic residues" evidence="6">
    <location>
        <begin position="668"/>
        <end position="680"/>
    </location>
</feature>
<feature type="region of interest" description="Disordered" evidence="6">
    <location>
        <begin position="475"/>
        <end position="775"/>
    </location>
</feature>
<feature type="compositionally biased region" description="Acidic residues" evidence="6">
    <location>
        <begin position="512"/>
        <end position="521"/>
    </location>
</feature>
<feature type="region of interest" description="Disordered" evidence="6">
    <location>
        <begin position="403"/>
        <end position="447"/>
    </location>
</feature>
<feature type="domain" description="PNPLA" evidence="8">
    <location>
        <begin position="2033"/>
        <end position="2367"/>
    </location>
</feature>
<comment type="caution">
    <text evidence="9">The sequence shown here is derived from an EMBL/GenBank/DDBJ whole genome shotgun (WGS) entry which is preliminary data.</text>
</comment>
<feature type="compositionally biased region" description="Basic and acidic residues" evidence="6">
    <location>
        <begin position="2402"/>
        <end position="2420"/>
    </location>
</feature>
<dbReference type="Proteomes" id="UP000028837">
    <property type="component" value="Unassembled WGS sequence"/>
</dbReference>
<feature type="region of interest" description="Disordered" evidence="6">
    <location>
        <begin position="1081"/>
        <end position="1417"/>
    </location>
</feature>
<feature type="active site" description="Nucleophile" evidence="4">
    <location>
        <position position="2071"/>
    </location>
</feature>
<keyword evidence="7" id="KW-0472">Membrane</keyword>
<feature type="compositionally biased region" description="Basic and acidic residues" evidence="6">
    <location>
        <begin position="1500"/>
        <end position="1517"/>
    </location>
</feature>
<keyword evidence="5" id="KW-0175">Coiled coil</keyword>
<dbReference type="InterPro" id="IPR016035">
    <property type="entry name" value="Acyl_Trfase/lysoPLipase"/>
</dbReference>
<dbReference type="GO" id="GO:0006631">
    <property type="term" value="P:fatty acid metabolic process"/>
    <property type="evidence" value="ECO:0007669"/>
    <property type="project" value="TreeGrafter"/>
</dbReference>
<dbReference type="GO" id="GO:0016020">
    <property type="term" value="C:membrane"/>
    <property type="evidence" value="ECO:0007669"/>
    <property type="project" value="TreeGrafter"/>
</dbReference>
<feature type="compositionally biased region" description="Low complexity" evidence="6">
    <location>
        <begin position="631"/>
        <end position="652"/>
    </location>
</feature>
<feature type="compositionally biased region" description="Basic and acidic residues" evidence="6">
    <location>
        <begin position="554"/>
        <end position="564"/>
    </location>
</feature>
<evidence type="ECO:0000256" key="5">
    <source>
        <dbReference type="SAM" id="Coils"/>
    </source>
</evidence>
<feature type="region of interest" description="Disordered" evidence="6">
    <location>
        <begin position="2604"/>
        <end position="2667"/>
    </location>
</feature>
<organism evidence="9 10">
    <name type="scientific">Toxoplasma gondii GAB2-2007-GAL-DOM2</name>
    <dbReference type="NCBI Taxonomy" id="1130820"/>
    <lineage>
        <taxon>Eukaryota</taxon>
        <taxon>Sar</taxon>
        <taxon>Alveolata</taxon>
        <taxon>Apicomplexa</taxon>
        <taxon>Conoidasida</taxon>
        <taxon>Coccidia</taxon>
        <taxon>Eucoccidiorida</taxon>
        <taxon>Eimeriorina</taxon>
        <taxon>Sarcocystidae</taxon>
        <taxon>Toxoplasma</taxon>
    </lineage>
</organism>
<feature type="region of interest" description="Disordered" evidence="6">
    <location>
        <begin position="2512"/>
        <end position="2545"/>
    </location>
</feature>
<dbReference type="PROSITE" id="PS51635">
    <property type="entry name" value="PNPLA"/>
    <property type="match status" value="1"/>
</dbReference>
<dbReference type="EC" id="3.1.1.5" evidence="9"/>
<dbReference type="Gene3D" id="3.40.1090.10">
    <property type="entry name" value="Cytosolic phospholipase A2 catalytic domain"/>
    <property type="match status" value="2"/>
</dbReference>
<feature type="compositionally biased region" description="Low complexity" evidence="6">
    <location>
        <begin position="1384"/>
        <end position="1397"/>
    </location>
</feature>
<feature type="compositionally biased region" description="Basic and acidic residues" evidence="6">
    <location>
        <begin position="1291"/>
        <end position="1302"/>
    </location>
</feature>
<feature type="region of interest" description="Disordered" evidence="6">
    <location>
        <begin position="2845"/>
        <end position="2876"/>
    </location>
</feature>
<evidence type="ECO:0000256" key="1">
    <source>
        <dbReference type="ARBA" id="ARBA00022801"/>
    </source>
</evidence>
<feature type="region of interest" description="Disordered" evidence="6">
    <location>
        <begin position="163"/>
        <end position="202"/>
    </location>
</feature>
<feature type="short sequence motif" description="GXGXXG" evidence="4">
    <location>
        <begin position="2037"/>
        <end position="2042"/>
    </location>
</feature>
<feature type="compositionally biased region" description="Basic and acidic residues" evidence="6">
    <location>
        <begin position="1119"/>
        <end position="1140"/>
    </location>
</feature>
<feature type="compositionally biased region" description="Acidic residues" evidence="6">
    <location>
        <begin position="700"/>
        <end position="709"/>
    </location>
</feature>